<dbReference type="GO" id="GO:0005886">
    <property type="term" value="C:plasma membrane"/>
    <property type="evidence" value="ECO:0007669"/>
    <property type="project" value="UniProtKB-SubCell"/>
</dbReference>
<evidence type="ECO:0000256" key="11">
    <source>
        <dbReference type="SAM" id="Phobius"/>
    </source>
</evidence>
<dbReference type="Proteomes" id="UP000694415">
    <property type="component" value="Unplaced"/>
</dbReference>
<dbReference type="InterPro" id="IPR003599">
    <property type="entry name" value="Ig_sub"/>
</dbReference>
<keyword evidence="8" id="KW-1015">Disulfide bond</keyword>
<keyword evidence="4 12" id="KW-0732">Signal</keyword>
<dbReference type="InterPro" id="IPR007110">
    <property type="entry name" value="Ig-like_dom"/>
</dbReference>
<reference evidence="14" key="2">
    <citation type="submission" date="2025-09" db="UniProtKB">
        <authorList>
            <consortium name="Ensembl"/>
        </authorList>
    </citation>
    <scope>IDENTIFICATION</scope>
</reference>
<evidence type="ECO:0000256" key="10">
    <source>
        <dbReference type="ARBA" id="ARBA00023319"/>
    </source>
</evidence>
<dbReference type="InterPro" id="IPR050671">
    <property type="entry name" value="CD300_family_receptors"/>
</dbReference>
<evidence type="ECO:0000259" key="13">
    <source>
        <dbReference type="PROSITE" id="PS50835"/>
    </source>
</evidence>
<dbReference type="Pfam" id="PF07686">
    <property type="entry name" value="V-set"/>
    <property type="match status" value="1"/>
</dbReference>
<dbReference type="SMART" id="SM00409">
    <property type="entry name" value="IG"/>
    <property type="match status" value="1"/>
</dbReference>
<dbReference type="InterPro" id="IPR013106">
    <property type="entry name" value="Ig_V-set"/>
</dbReference>
<name>A0A8C6N487_MUSSI</name>
<evidence type="ECO:0000256" key="1">
    <source>
        <dbReference type="ARBA" id="ARBA00004251"/>
    </source>
</evidence>
<dbReference type="PROSITE" id="PS50835">
    <property type="entry name" value="IG_LIKE"/>
    <property type="match status" value="1"/>
</dbReference>
<evidence type="ECO:0000256" key="4">
    <source>
        <dbReference type="ARBA" id="ARBA00022729"/>
    </source>
</evidence>
<dbReference type="GO" id="GO:0004888">
    <property type="term" value="F:transmembrane signaling receptor activity"/>
    <property type="evidence" value="ECO:0007669"/>
    <property type="project" value="TreeGrafter"/>
</dbReference>
<dbReference type="PANTHER" id="PTHR11860:SF117">
    <property type="entry name" value="PROTEIN CD300H"/>
    <property type="match status" value="1"/>
</dbReference>
<evidence type="ECO:0000256" key="2">
    <source>
        <dbReference type="ARBA" id="ARBA00022475"/>
    </source>
</evidence>
<feature type="transmembrane region" description="Helical" evidence="11">
    <location>
        <begin position="194"/>
        <end position="215"/>
    </location>
</feature>
<feature type="domain" description="Ig-like" evidence="13">
    <location>
        <begin position="11"/>
        <end position="116"/>
    </location>
</feature>
<evidence type="ECO:0000313" key="15">
    <source>
        <dbReference type="Proteomes" id="UP000694415"/>
    </source>
</evidence>
<evidence type="ECO:0000256" key="7">
    <source>
        <dbReference type="ARBA" id="ARBA00023136"/>
    </source>
</evidence>
<dbReference type="InterPro" id="IPR036179">
    <property type="entry name" value="Ig-like_dom_sf"/>
</dbReference>
<keyword evidence="5" id="KW-0391">Immunity</keyword>
<dbReference type="FunFam" id="2.60.40.10:FF:000370">
    <property type="entry name" value="CMRF35-like molecule 1"/>
    <property type="match status" value="1"/>
</dbReference>
<feature type="chain" id="PRO_5034375714" evidence="12">
    <location>
        <begin position="25"/>
        <end position="234"/>
    </location>
</feature>
<keyword evidence="10" id="KW-0393">Immunoglobulin domain</keyword>
<dbReference type="Ensembl" id="ENSMSIT00000043117.1">
    <property type="protein sequence ID" value="ENSMSIP00000034224.1"/>
    <property type="gene ID" value="ENSMSIG00000028551.1"/>
</dbReference>
<protein>
    <submittedName>
        <fullName evidence="14">CD300C molecule</fullName>
    </submittedName>
</protein>
<proteinExistence type="predicted"/>
<keyword evidence="15" id="KW-1185">Reference proteome</keyword>
<evidence type="ECO:0000256" key="3">
    <source>
        <dbReference type="ARBA" id="ARBA00022692"/>
    </source>
</evidence>
<dbReference type="GO" id="GO:0002376">
    <property type="term" value="P:immune system process"/>
    <property type="evidence" value="ECO:0007669"/>
    <property type="project" value="UniProtKB-KW"/>
</dbReference>
<dbReference type="SMART" id="SM00406">
    <property type="entry name" value="IGv"/>
    <property type="match status" value="1"/>
</dbReference>
<evidence type="ECO:0000256" key="9">
    <source>
        <dbReference type="ARBA" id="ARBA00023170"/>
    </source>
</evidence>
<dbReference type="Gene3D" id="2.60.40.10">
    <property type="entry name" value="Immunoglobulins"/>
    <property type="match status" value="1"/>
</dbReference>
<evidence type="ECO:0000313" key="14">
    <source>
        <dbReference type="Ensembl" id="ENSMSIP00000034224.1"/>
    </source>
</evidence>
<feature type="signal peptide" evidence="12">
    <location>
        <begin position="1"/>
        <end position="24"/>
    </location>
</feature>
<keyword evidence="9" id="KW-0675">Receptor</keyword>
<dbReference type="SUPFAM" id="SSF48726">
    <property type="entry name" value="Immunoglobulin"/>
    <property type="match status" value="1"/>
</dbReference>
<reference evidence="14" key="1">
    <citation type="submission" date="2025-08" db="UniProtKB">
        <authorList>
            <consortium name="Ensembl"/>
        </authorList>
    </citation>
    <scope>IDENTIFICATION</scope>
</reference>
<accession>A0A8C6N487</accession>
<dbReference type="GeneTree" id="ENSGT00940000159622"/>
<dbReference type="CDD" id="cd05716">
    <property type="entry name" value="IgV_pIgR_like"/>
    <property type="match status" value="1"/>
</dbReference>
<keyword evidence="7 11" id="KW-0472">Membrane</keyword>
<keyword evidence="6 11" id="KW-1133">Transmembrane helix</keyword>
<dbReference type="PANTHER" id="PTHR11860">
    <property type="entry name" value="POLYMERIC-IMMUNOGLOBULIN RECEPTOR"/>
    <property type="match status" value="1"/>
</dbReference>
<dbReference type="InterPro" id="IPR013783">
    <property type="entry name" value="Ig-like_fold"/>
</dbReference>
<sequence>MNPRVIRLWLPSALLLSLVSDMHGGHFPVRGPSTVTGTVGESLSVSCQYEEKLKTKNKIWCRRKPNVLCKDIVKTSGSEEARNGRVSIRDHPDNLTFTVTLENLTLEDAGTYMCAVVRVFFYDAYLRIDKSFKVELFVVPGKPPSFKGSSPGNSINIVASPTSSPVHTQPNVTTDNTIPAPSPELRSLLSSPHFWILVSLKLPLFLSMLGAVLWVNRPQRCSGGSSAWPCYENQ</sequence>
<keyword evidence="3 11" id="KW-0812">Transmembrane</keyword>
<dbReference type="AlphaFoldDB" id="A0A8C6N487"/>
<comment type="subcellular location">
    <subcellularLocation>
        <location evidence="1">Cell membrane</location>
        <topology evidence="1">Single-pass type I membrane protein</topology>
    </subcellularLocation>
</comment>
<evidence type="ECO:0000256" key="12">
    <source>
        <dbReference type="SAM" id="SignalP"/>
    </source>
</evidence>
<organism evidence="14 15">
    <name type="scientific">Mus spicilegus</name>
    <name type="common">Mound-building mouse</name>
    <dbReference type="NCBI Taxonomy" id="10103"/>
    <lineage>
        <taxon>Eukaryota</taxon>
        <taxon>Metazoa</taxon>
        <taxon>Chordata</taxon>
        <taxon>Craniata</taxon>
        <taxon>Vertebrata</taxon>
        <taxon>Euteleostomi</taxon>
        <taxon>Mammalia</taxon>
        <taxon>Eutheria</taxon>
        <taxon>Euarchontoglires</taxon>
        <taxon>Glires</taxon>
        <taxon>Rodentia</taxon>
        <taxon>Myomorpha</taxon>
        <taxon>Muroidea</taxon>
        <taxon>Muridae</taxon>
        <taxon>Murinae</taxon>
        <taxon>Mus</taxon>
        <taxon>Mus</taxon>
    </lineage>
</organism>
<evidence type="ECO:0000256" key="8">
    <source>
        <dbReference type="ARBA" id="ARBA00023157"/>
    </source>
</evidence>
<keyword evidence="2" id="KW-1003">Cell membrane</keyword>
<evidence type="ECO:0000256" key="5">
    <source>
        <dbReference type="ARBA" id="ARBA00022859"/>
    </source>
</evidence>
<evidence type="ECO:0000256" key="6">
    <source>
        <dbReference type="ARBA" id="ARBA00022989"/>
    </source>
</evidence>